<keyword evidence="1" id="KW-0812">Transmembrane</keyword>
<organism evidence="2 3">
    <name type="scientific">Neobacillus rhizosphaerae</name>
    <dbReference type="NCBI Taxonomy" id="2880965"/>
    <lineage>
        <taxon>Bacteria</taxon>
        <taxon>Bacillati</taxon>
        <taxon>Bacillota</taxon>
        <taxon>Bacilli</taxon>
        <taxon>Bacillales</taxon>
        <taxon>Bacillaceae</taxon>
        <taxon>Neobacillus</taxon>
    </lineage>
</organism>
<comment type="caution">
    <text evidence="2">The sequence shown here is derived from an EMBL/GenBank/DDBJ whole genome shotgun (WGS) entry which is preliminary data.</text>
</comment>
<feature type="transmembrane region" description="Helical" evidence="1">
    <location>
        <begin position="108"/>
        <end position="130"/>
    </location>
</feature>
<evidence type="ECO:0008006" key="4">
    <source>
        <dbReference type="Google" id="ProtNLM"/>
    </source>
</evidence>
<gene>
    <name evidence="2" type="ORF">BACCIP111895_04216</name>
</gene>
<keyword evidence="3" id="KW-1185">Reference proteome</keyword>
<feature type="transmembrane region" description="Helical" evidence="1">
    <location>
        <begin position="136"/>
        <end position="156"/>
    </location>
</feature>
<accession>A0ABM9EWH7</accession>
<evidence type="ECO:0000313" key="2">
    <source>
        <dbReference type="EMBL" id="CAH2717027.1"/>
    </source>
</evidence>
<protein>
    <recommendedName>
        <fullName evidence="4">DUF4383 domain-containing protein</fullName>
    </recommendedName>
</protein>
<keyword evidence="1" id="KW-1133">Transmembrane helix</keyword>
<dbReference type="EMBL" id="CALBWS010000037">
    <property type="protein sequence ID" value="CAH2717027.1"/>
    <property type="molecule type" value="Genomic_DNA"/>
</dbReference>
<evidence type="ECO:0000256" key="1">
    <source>
        <dbReference type="SAM" id="Phobius"/>
    </source>
</evidence>
<evidence type="ECO:0000313" key="3">
    <source>
        <dbReference type="Proteomes" id="UP000838308"/>
    </source>
</evidence>
<dbReference type="RefSeq" id="WP_248737261.1">
    <property type="nucleotide sequence ID" value="NZ_CALBWS010000037.1"/>
</dbReference>
<feature type="transmembrane region" description="Helical" evidence="1">
    <location>
        <begin position="77"/>
        <end position="101"/>
    </location>
</feature>
<sequence>MKERKVAPLVSAKIYKSNRRKMEKVNKVNKLKVLSYCTGTLLAFVGVGAVSAGWGLIMEPSGKALGLPLDFLGNSPFADYLIPGIALFSINGIASLIGAFLAFRTHRFIGMTTLVLGIAMIIWISVQVYWIGWQSWLQPTFLGVGLVEISLGFLFIDQYIDQGLFKHRHGHHVH</sequence>
<keyword evidence="1" id="KW-0472">Membrane</keyword>
<feature type="transmembrane region" description="Helical" evidence="1">
    <location>
        <begin position="33"/>
        <end position="57"/>
    </location>
</feature>
<proteinExistence type="predicted"/>
<dbReference type="Proteomes" id="UP000838308">
    <property type="component" value="Unassembled WGS sequence"/>
</dbReference>
<name>A0ABM9EWH7_9BACI</name>
<reference evidence="2" key="1">
    <citation type="submission" date="2022-04" db="EMBL/GenBank/DDBJ databases">
        <authorList>
            <person name="Criscuolo A."/>
        </authorList>
    </citation>
    <scope>NUCLEOTIDE SEQUENCE</scope>
    <source>
        <strain evidence="2">CIP111895</strain>
    </source>
</reference>